<dbReference type="EMBL" id="AP022567">
    <property type="protein sequence ID" value="BBX34599.1"/>
    <property type="molecule type" value="Genomic_DNA"/>
</dbReference>
<dbReference type="SUPFAM" id="SSF56349">
    <property type="entry name" value="DNA breaking-rejoining enzymes"/>
    <property type="match status" value="1"/>
</dbReference>
<comment type="subcellular location">
    <subcellularLocation>
        <location evidence="1">Cytoplasm</location>
    </subcellularLocation>
</comment>
<keyword evidence="6" id="KW-1185">Reference proteome</keyword>
<organism evidence="5 6">
    <name type="scientific">Mycolicibacterium mageritense</name>
    <name type="common">Mycobacterium mageritense</name>
    <dbReference type="NCBI Taxonomy" id="53462"/>
    <lineage>
        <taxon>Bacteria</taxon>
        <taxon>Bacillati</taxon>
        <taxon>Actinomycetota</taxon>
        <taxon>Actinomycetes</taxon>
        <taxon>Mycobacteriales</taxon>
        <taxon>Mycobacteriaceae</taxon>
        <taxon>Mycolicibacterium</taxon>
    </lineage>
</organism>
<dbReference type="PANTHER" id="PTHR30349">
    <property type="entry name" value="PHAGE INTEGRASE-RELATED"/>
    <property type="match status" value="1"/>
</dbReference>
<evidence type="ECO:0000313" key="5">
    <source>
        <dbReference type="EMBL" id="BBX34599.1"/>
    </source>
</evidence>
<dbReference type="InterPro" id="IPR011010">
    <property type="entry name" value="DNA_brk_join_enz"/>
</dbReference>
<dbReference type="Proteomes" id="UP000465622">
    <property type="component" value="Chromosome"/>
</dbReference>
<accession>A0ABM7HVM5</accession>
<dbReference type="Pfam" id="PF00589">
    <property type="entry name" value="Phage_integrase"/>
    <property type="match status" value="1"/>
</dbReference>
<dbReference type="PANTHER" id="PTHR30349:SF77">
    <property type="entry name" value="TYROSINE RECOMBINASE XERC"/>
    <property type="match status" value="1"/>
</dbReference>
<proteinExistence type="predicted"/>
<dbReference type="InterPro" id="IPR050090">
    <property type="entry name" value="Tyrosine_recombinase_XerCD"/>
</dbReference>
<name>A0ABM7HVM5_MYCME</name>
<evidence type="ECO:0000256" key="3">
    <source>
        <dbReference type="ARBA" id="ARBA00023172"/>
    </source>
</evidence>
<evidence type="ECO:0000259" key="4">
    <source>
        <dbReference type="PROSITE" id="PS51898"/>
    </source>
</evidence>
<dbReference type="Gene3D" id="1.10.443.10">
    <property type="entry name" value="Intergrase catalytic core"/>
    <property type="match status" value="1"/>
</dbReference>
<evidence type="ECO:0000313" key="6">
    <source>
        <dbReference type="Proteomes" id="UP000465622"/>
    </source>
</evidence>
<reference evidence="5 6" key="1">
    <citation type="journal article" date="2019" name="Emerg. Microbes Infect.">
        <title>Comprehensive subspecies identification of 175 nontuberculous mycobacteria species based on 7547 genomic profiles.</title>
        <authorList>
            <person name="Matsumoto Y."/>
            <person name="Kinjo T."/>
            <person name="Motooka D."/>
            <person name="Nabeya D."/>
            <person name="Jung N."/>
            <person name="Uechi K."/>
            <person name="Horii T."/>
            <person name="Iida T."/>
            <person name="Fujita J."/>
            <person name="Nakamura S."/>
        </authorList>
    </citation>
    <scope>NUCLEOTIDE SEQUENCE [LARGE SCALE GENOMIC DNA]</scope>
    <source>
        <strain evidence="5 6">JCM 12375</strain>
    </source>
</reference>
<keyword evidence="3" id="KW-0233">DNA recombination</keyword>
<evidence type="ECO:0000256" key="1">
    <source>
        <dbReference type="ARBA" id="ARBA00004496"/>
    </source>
</evidence>
<gene>
    <name evidence="5" type="ORF">MMAGJ_38810</name>
</gene>
<dbReference type="PROSITE" id="PS51898">
    <property type="entry name" value="TYR_RECOMBINASE"/>
    <property type="match status" value="1"/>
</dbReference>
<protein>
    <recommendedName>
        <fullName evidence="4">Tyr recombinase domain-containing protein</fullName>
    </recommendedName>
</protein>
<dbReference type="InterPro" id="IPR013762">
    <property type="entry name" value="Integrase-like_cat_sf"/>
</dbReference>
<dbReference type="CDD" id="cd00397">
    <property type="entry name" value="DNA_BRE_C"/>
    <property type="match status" value="1"/>
</dbReference>
<keyword evidence="2" id="KW-0229">DNA integration</keyword>
<dbReference type="InterPro" id="IPR002104">
    <property type="entry name" value="Integrase_catalytic"/>
</dbReference>
<feature type="domain" description="Tyr recombinase" evidence="4">
    <location>
        <begin position="162"/>
        <end position="361"/>
    </location>
</feature>
<sequence>MGVVGRKRESPAPGSAHLELAPGVRHLHPEDDMVRAMLSGWAKQQLGGRLCAENTVKVRASCVGEFIEFSGAYPWEWTARMMDEWSAHLVGSLSRAKSTIRQKQGAVRLFCSFITSPYYDWPTQCELWFGDHPTQICHEWNTSAHLVDYEGDPGRRPFTRKELQDFLDCADAQVEKARRSRRKGTLAAYRDTTMFKVMYGWGLRINELCRLDLADMYRNPHAPELGQCGFLHVRYGKASRGSPPKRRTVPTLMPWAAEALLDYVNNIRPLYEPGQKQALWLTERRSQVKVRTLTGTFDDIRDEVGLDRKLTPHCFRHSFISHMTEDGVDPRFLQEISGHRFASTTGIYTHVTGEFMNKMLTDALGRVSSFGEGRE</sequence>
<evidence type="ECO:0000256" key="2">
    <source>
        <dbReference type="ARBA" id="ARBA00022908"/>
    </source>
</evidence>